<evidence type="ECO:0008006" key="2">
    <source>
        <dbReference type="Google" id="ProtNLM"/>
    </source>
</evidence>
<feature type="non-terminal residue" evidence="1">
    <location>
        <position position="1"/>
    </location>
</feature>
<gene>
    <name evidence="1" type="ORF">S01H1_01092</name>
</gene>
<dbReference type="InterPro" id="IPR018376">
    <property type="entry name" value="Enoyl-CoA_hyd/isom_CS"/>
</dbReference>
<sequence>TLAMHLHAGVAEMRRMEKPVIAQVHGVAAGAGMSLALACDLTIAAQSAQFIIAYVKVGLSPDGSSTYFLPRLVGPKKALEIFYTGDPIDAGEALRLGLVNRVVPDGELEKETRALAQRLAQGPTLALARAKDLVYRSLSESLETQLENERELLGLSTLSEDFHEGVQAFIEKREPKFRGR</sequence>
<dbReference type="AlphaFoldDB" id="X0TN01"/>
<accession>X0TN01</accession>
<dbReference type="PANTHER" id="PTHR43459:SF1">
    <property type="entry name" value="EG:BACN32G11.4 PROTEIN"/>
    <property type="match status" value="1"/>
</dbReference>
<name>X0TN01_9ZZZZ</name>
<dbReference type="InterPro" id="IPR001753">
    <property type="entry name" value="Enoyl-CoA_hydra/iso"/>
</dbReference>
<proteinExistence type="predicted"/>
<dbReference type="CDD" id="cd06558">
    <property type="entry name" value="crotonase-like"/>
    <property type="match status" value="1"/>
</dbReference>
<reference evidence="1" key="1">
    <citation type="journal article" date="2014" name="Front. Microbiol.">
        <title>High frequency of phylogenetically diverse reductive dehalogenase-homologous genes in deep subseafloor sedimentary metagenomes.</title>
        <authorList>
            <person name="Kawai M."/>
            <person name="Futagami T."/>
            <person name="Toyoda A."/>
            <person name="Takaki Y."/>
            <person name="Nishi S."/>
            <person name="Hori S."/>
            <person name="Arai W."/>
            <person name="Tsubouchi T."/>
            <person name="Morono Y."/>
            <person name="Uchiyama I."/>
            <person name="Ito T."/>
            <person name="Fujiyama A."/>
            <person name="Inagaki F."/>
            <person name="Takami H."/>
        </authorList>
    </citation>
    <scope>NUCLEOTIDE SEQUENCE</scope>
    <source>
        <strain evidence="1">Expedition CK06-06</strain>
    </source>
</reference>
<dbReference type="Gene3D" id="1.10.12.10">
    <property type="entry name" value="Lyase 2-enoyl-coa Hydratase, Chain A, domain 2"/>
    <property type="match status" value="1"/>
</dbReference>
<dbReference type="SUPFAM" id="SSF52096">
    <property type="entry name" value="ClpP/crotonase"/>
    <property type="match status" value="1"/>
</dbReference>
<dbReference type="PROSITE" id="PS00166">
    <property type="entry name" value="ENOYL_COA_HYDRATASE"/>
    <property type="match status" value="1"/>
</dbReference>
<dbReference type="Pfam" id="PF00378">
    <property type="entry name" value="ECH_1"/>
    <property type="match status" value="1"/>
</dbReference>
<dbReference type="InterPro" id="IPR029045">
    <property type="entry name" value="ClpP/crotonase-like_dom_sf"/>
</dbReference>
<dbReference type="EMBL" id="BARS01000446">
    <property type="protein sequence ID" value="GAF77455.1"/>
    <property type="molecule type" value="Genomic_DNA"/>
</dbReference>
<dbReference type="Gene3D" id="3.90.226.10">
    <property type="entry name" value="2-enoyl-CoA Hydratase, Chain A, domain 1"/>
    <property type="match status" value="1"/>
</dbReference>
<dbReference type="PANTHER" id="PTHR43459">
    <property type="entry name" value="ENOYL-COA HYDRATASE"/>
    <property type="match status" value="1"/>
</dbReference>
<protein>
    <recommendedName>
        <fullName evidence="2">Enoyl-CoA hydratase</fullName>
    </recommendedName>
</protein>
<dbReference type="GO" id="GO:0003824">
    <property type="term" value="F:catalytic activity"/>
    <property type="evidence" value="ECO:0007669"/>
    <property type="project" value="InterPro"/>
</dbReference>
<organism evidence="1">
    <name type="scientific">marine sediment metagenome</name>
    <dbReference type="NCBI Taxonomy" id="412755"/>
    <lineage>
        <taxon>unclassified sequences</taxon>
        <taxon>metagenomes</taxon>
        <taxon>ecological metagenomes</taxon>
    </lineage>
</organism>
<dbReference type="InterPro" id="IPR014748">
    <property type="entry name" value="Enoyl-CoA_hydra_C"/>
</dbReference>
<evidence type="ECO:0000313" key="1">
    <source>
        <dbReference type="EMBL" id="GAF77455.1"/>
    </source>
</evidence>
<comment type="caution">
    <text evidence="1">The sequence shown here is derived from an EMBL/GenBank/DDBJ whole genome shotgun (WGS) entry which is preliminary data.</text>
</comment>